<feature type="region of interest" description="Disordered" evidence="1">
    <location>
        <begin position="37"/>
        <end position="99"/>
    </location>
</feature>
<reference evidence="2 3" key="1">
    <citation type="journal article" date="2018" name="IMA Fungus">
        <title>IMA Genome-F 10: Nine draft genome sequences of Claviceps purpurea s.lat., including C. arundinis, C. humidiphila, and C. cf. spartinae, pseudomolecules for the pitch canker pathogen Fusarium circinatum, draft genome of Davidsoniella eucalypti, Grosmannia galeiformis, Quambalaria eucalypti, and Teratosphaeria destructans.</title>
        <authorList>
            <person name="Wingfield B.D."/>
            <person name="Liu M."/>
            <person name="Nguyen H.D."/>
            <person name="Lane F.A."/>
            <person name="Morgan S.W."/>
            <person name="De Vos L."/>
            <person name="Wilken P.M."/>
            <person name="Duong T.A."/>
            <person name="Aylward J."/>
            <person name="Coetzee M.P."/>
            <person name="Dadej K."/>
            <person name="De Beer Z.W."/>
            <person name="Findlay W."/>
            <person name="Havenga M."/>
            <person name="Kolarik M."/>
            <person name="Menzies J.G."/>
            <person name="Naidoo K."/>
            <person name="Pochopski O."/>
            <person name="Shoukouhi P."/>
            <person name="Santana Q.C."/>
            <person name="Seifert K.A."/>
            <person name="Soal N."/>
            <person name="Steenkamp E.T."/>
            <person name="Tatham C.T."/>
            <person name="van der Nest M.A."/>
            <person name="Wingfield M.J."/>
        </authorList>
    </citation>
    <scope>NUCLEOTIDE SEQUENCE [LARGE SCALE GENOMIC DNA]</scope>
    <source>
        <strain evidence="2">CMW44962</strain>
    </source>
</reference>
<dbReference type="AlphaFoldDB" id="A0A9W7W4U3"/>
<protein>
    <submittedName>
        <fullName evidence="2">Uncharacterized protein</fullName>
    </submittedName>
</protein>
<name>A0A9W7W4U3_9PEZI</name>
<proteinExistence type="predicted"/>
<reference evidence="2 3" key="2">
    <citation type="journal article" date="2021" name="Curr. Genet.">
        <title>Genetic response to nitrogen starvation in the aggressive Eucalyptus foliar pathogen Teratosphaeria destructans.</title>
        <authorList>
            <person name="Havenga M."/>
            <person name="Wingfield B.D."/>
            <person name="Wingfield M.J."/>
            <person name="Dreyer L.L."/>
            <person name="Roets F."/>
            <person name="Aylward J."/>
        </authorList>
    </citation>
    <scope>NUCLEOTIDE SEQUENCE [LARGE SCALE GENOMIC DNA]</scope>
    <source>
        <strain evidence="2">CMW44962</strain>
    </source>
</reference>
<keyword evidence="3" id="KW-1185">Reference proteome</keyword>
<dbReference type="Proteomes" id="UP001138500">
    <property type="component" value="Unassembled WGS sequence"/>
</dbReference>
<comment type="caution">
    <text evidence="2">The sequence shown here is derived from an EMBL/GenBank/DDBJ whole genome shotgun (WGS) entry which is preliminary data.</text>
</comment>
<sequence length="123" mass="12729">MADGQIGAHARGLGIESALMNDSRAAVDASPWGPAVAAEPGAHMADDHLASHRSQKGAPAAASVKRREQDVVPRRRHTISAAAPAPRTFTPSSAADGGTLVPQVRLRVANATALCDPGRRGRR</sequence>
<evidence type="ECO:0000313" key="2">
    <source>
        <dbReference type="EMBL" id="KAH9835503.1"/>
    </source>
</evidence>
<gene>
    <name evidence="2" type="ORF">Tdes44962_MAKER08530</name>
</gene>
<evidence type="ECO:0000313" key="3">
    <source>
        <dbReference type="Proteomes" id="UP001138500"/>
    </source>
</evidence>
<dbReference type="EMBL" id="RIBY02000913">
    <property type="protein sequence ID" value="KAH9835503.1"/>
    <property type="molecule type" value="Genomic_DNA"/>
</dbReference>
<evidence type="ECO:0000256" key="1">
    <source>
        <dbReference type="SAM" id="MobiDB-lite"/>
    </source>
</evidence>
<accession>A0A9W7W4U3</accession>
<organism evidence="2 3">
    <name type="scientific">Teratosphaeria destructans</name>
    <dbReference type="NCBI Taxonomy" id="418781"/>
    <lineage>
        <taxon>Eukaryota</taxon>
        <taxon>Fungi</taxon>
        <taxon>Dikarya</taxon>
        <taxon>Ascomycota</taxon>
        <taxon>Pezizomycotina</taxon>
        <taxon>Dothideomycetes</taxon>
        <taxon>Dothideomycetidae</taxon>
        <taxon>Mycosphaerellales</taxon>
        <taxon>Teratosphaeriaceae</taxon>
        <taxon>Teratosphaeria</taxon>
    </lineage>
</organism>